<proteinExistence type="predicted"/>
<name>A0A430HMW5_9BURK</name>
<reference evidence="1 2" key="1">
    <citation type="submission" date="2018-12" db="EMBL/GenBank/DDBJ databases">
        <authorList>
            <person name="Yang E."/>
        </authorList>
    </citation>
    <scope>NUCLEOTIDE SEQUENCE [LARGE SCALE GENOMIC DNA]</scope>
    <source>
        <strain evidence="1 2">SOD</strain>
    </source>
</reference>
<accession>A0A430HMW5</accession>
<keyword evidence="2" id="KW-1185">Reference proteome</keyword>
<comment type="caution">
    <text evidence="1">The sequence shown here is derived from an EMBL/GenBank/DDBJ whole genome shotgun (WGS) entry which is preliminary data.</text>
</comment>
<sequence>MLTPGPLLFERGSCLARGARLRRADCGFSSMSSCKVRFIGIVKSRVMHVAALQAIDQALRSATKTARHRGNEAGPDRGTIVFLALFDITIDIAIAKKVIGKASQESLVFLYR</sequence>
<evidence type="ECO:0000313" key="2">
    <source>
        <dbReference type="Proteomes" id="UP000278085"/>
    </source>
</evidence>
<dbReference type="AlphaFoldDB" id="A0A430HMW5"/>
<protein>
    <submittedName>
        <fullName evidence="1">Uncharacterized protein</fullName>
    </submittedName>
</protein>
<dbReference type="RefSeq" id="WP_126074112.1">
    <property type="nucleotide sequence ID" value="NZ_CP051166.1"/>
</dbReference>
<dbReference type="Proteomes" id="UP000278085">
    <property type="component" value="Unassembled WGS sequence"/>
</dbReference>
<gene>
    <name evidence="1" type="ORF">EJB06_11215</name>
</gene>
<organism evidence="1 2">
    <name type="scientific">Massilia atriviolacea</name>
    <dbReference type="NCBI Taxonomy" id="2495579"/>
    <lineage>
        <taxon>Bacteria</taxon>
        <taxon>Pseudomonadati</taxon>
        <taxon>Pseudomonadota</taxon>
        <taxon>Betaproteobacteria</taxon>
        <taxon>Burkholderiales</taxon>
        <taxon>Oxalobacteraceae</taxon>
        <taxon>Telluria group</taxon>
        <taxon>Massilia</taxon>
    </lineage>
</organism>
<evidence type="ECO:0000313" key="1">
    <source>
        <dbReference type="EMBL" id="RSZ58906.1"/>
    </source>
</evidence>
<dbReference type="EMBL" id="RXLQ01000005">
    <property type="protein sequence ID" value="RSZ58906.1"/>
    <property type="molecule type" value="Genomic_DNA"/>
</dbReference>